<dbReference type="AlphaFoldDB" id="A0A178XK09"/>
<keyword evidence="2" id="KW-1185">Reference proteome</keyword>
<protein>
    <submittedName>
        <fullName evidence="1">Uncharacterized protein</fullName>
    </submittedName>
</protein>
<evidence type="ECO:0000313" key="2">
    <source>
        <dbReference type="Proteomes" id="UP000094025"/>
    </source>
</evidence>
<reference evidence="1 2" key="1">
    <citation type="journal article" date="2016" name="Int. J. Syst. Evol. Microbiol.">
        <title>Ensifer glycinis sp. nov., an novel rhizobial species associated with Glycine spp.</title>
        <authorList>
            <person name="Yan H."/>
            <person name="Yan J."/>
            <person name="Sui X.H."/>
            <person name="Wang E.T."/>
            <person name="Chen W.X."/>
            <person name="Zhang X.X."/>
            <person name="Chen W.F."/>
        </authorList>
    </citation>
    <scope>NUCLEOTIDE SEQUENCE [LARGE SCALE GENOMIC DNA]</scope>
    <source>
        <strain evidence="1 2">CCBAU 23380</strain>
    </source>
</reference>
<proteinExistence type="predicted"/>
<sequence>MRRQSAGGWGRALLFGDFAMDFWPDSVSLLRIAARQLQFATGDEQRSVRIGKRAPAGFCGGNAGKLGLLEKAEERKARDRCLQGRPGDEIM</sequence>
<accession>A0A178XK09</accession>
<organism evidence="1 2">
    <name type="scientific">Sinorhizobium glycinis</name>
    <dbReference type="NCBI Taxonomy" id="1472378"/>
    <lineage>
        <taxon>Bacteria</taxon>
        <taxon>Pseudomonadati</taxon>
        <taxon>Pseudomonadota</taxon>
        <taxon>Alphaproteobacteria</taxon>
        <taxon>Hyphomicrobiales</taxon>
        <taxon>Rhizobiaceae</taxon>
        <taxon>Sinorhizobium/Ensifer group</taxon>
        <taxon>Sinorhizobium</taxon>
    </lineage>
</organism>
<comment type="caution">
    <text evidence="1">The sequence shown here is derived from an EMBL/GenBank/DDBJ whole genome shotgun (WGS) entry which is preliminary data.</text>
</comment>
<dbReference type="EMBL" id="LPUX01000066">
    <property type="protein sequence ID" value="OAP35571.1"/>
    <property type="molecule type" value="Genomic_DNA"/>
</dbReference>
<dbReference type="STRING" id="1472378.AU381_11690"/>
<name>A0A178XK09_9HYPH</name>
<evidence type="ECO:0000313" key="1">
    <source>
        <dbReference type="EMBL" id="OAP35571.1"/>
    </source>
</evidence>
<gene>
    <name evidence="1" type="ORF">AU381_11690</name>
</gene>
<dbReference type="Proteomes" id="UP000094025">
    <property type="component" value="Unassembled WGS sequence"/>
</dbReference>